<accession>A0A2N3G4H4</accession>
<dbReference type="EMBL" id="PHEX01000071">
    <property type="protein sequence ID" value="PKQ27627.1"/>
    <property type="molecule type" value="Genomic_DNA"/>
</dbReference>
<dbReference type="Gene3D" id="2.40.50.140">
    <property type="entry name" value="Nucleic acid-binding proteins"/>
    <property type="match status" value="1"/>
</dbReference>
<dbReference type="Proteomes" id="UP000233654">
    <property type="component" value="Unassembled WGS sequence"/>
</dbReference>
<organism evidence="1 2">
    <name type="scientific">Candidatus Anoxymicrobium japonicum</name>
    <dbReference type="NCBI Taxonomy" id="2013648"/>
    <lineage>
        <taxon>Bacteria</taxon>
        <taxon>Bacillati</taxon>
        <taxon>Actinomycetota</taxon>
        <taxon>Candidatus Geothermincolia</taxon>
        <taxon>Candidatus Geothermincolales</taxon>
        <taxon>Candidatus Anoxymicrobiaceae</taxon>
        <taxon>Candidatus Anoxymicrobium</taxon>
    </lineage>
</organism>
<name>A0A2N3G4H4_9ACTN</name>
<sequence length="120" mass="14223">MKKKCVSGIVQNISTNPFATFSRRNSRNLKVFSFDISFDLVDNSGKVRHVWFKRSFRFPPKLEDGDYIEIVGRRGYLIGLLGKKNFYAMRIIDRKRNREYTPWRNILTRSLQEKNSQVTD</sequence>
<proteinExistence type="predicted"/>
<evidence type="ECO:0000313" key="2">
    <source>
        <dbReference type="Proteomes" id="UP000233654"/>
    </source>
</evidence>
<dbReference type="InterPro" id="IPR012340">
    <property type="entry name" value="NA-bd_OB-fold"/>
</dbReference>
<reference evidence="1 2" key="1">
    <citation type="journal article" date="2017" name="ISME J.">
        <title>Potential for microbial H2 and metal transformations associated with novel bacteria and archaea in deep terrestrial subsurface sediments.</title>
        <authorList>
            <person name="Hernsdorf A.W."/>
            <person name="Amano Y."/>
            <person name="Miyakawa K."/>
            <person name="Ise K."/>
            <person name="Suzuki Y."/>
            <person name="Anantharaman K."/>
            <person name="Probst A."/>
            <person name="Burstein D."/>
            <person name="Thomas B.C."/>
            <person name="Banfield J.F."/>
        </authorList>
    </citation>
    <scope>NUCLEOTIDE SEQUENCE [LARGE SCALE GENOMIC DNA]</scope>
    <source>
        <strain evidence="1">HGW-Actinobacteria-3</strain>
    </source>
</reference>
<evidence type="ECO:0000313" key="1">
    <source>
        <dbReference type="EMBL" id="PKQ27627.1"/>
    </source>
</evidence>
<gene>
    <name evidence="1" type="ORF">CVT63_07050</name>
</gene>
<dbReference type="AlphaFoldDB" id="A0A2N3G4H4"/>
<protein>
    <submittedName>
        <fullName evidence="1">Uncharacterized protein</fullName>
    </submittedName>
</protein>
<comment type="caution">
    <text evidence="1">The sequence shown here is derived from an EMBL/GenBank/DDBJ whole genome shotgun (WGS) entry which is preliminary data.</text>
</comment>